<evidence type="ECO:0000256" key="1">
    <source>
        <dbReference type="ARBA" id="ARBA00023125"/>
    </source>
</evidence>
<dbReference type="OrthoDB" id="4456617at2"/>
<dbReference type="PROSITE" id="PS01081">
    <property type="entry name" value="HTH_TETR_1"/>
    <property type="match status" value="1"/>
</dbReference>
<dbReference type="PRINTS" id="PR00455">
    <property type="entry name" value="HTHTETR"/>
</dbReference>
<dbReference type="GO" id="GO:0000976">
    <property type="term" value="F:transcription cis-regulatory region binding"/>
    <property type="evidence" value="ECO:0007669"/>
    <property type="project" value="TreeGrafter"/>
</dbReference>
<evidence type="ECO:0000313" key="4">
    <source>
        <dbReference type="EMBL" id="OBB26114.1"/>
    </source>
</evidence>
<dbReference type="InterPro" id="IPR050109">
    <property type="entry name" value="HTH-type_TetR-like_transc_reg"/>
</dbReference>
<feature type="domain" description="HTH tetR-type" evidence="3">
    <location>
        <begin position="212"/>
        <end position="272"/>
    </location>
</feature>
<dbReference type="Gene3D" id="1.10.357.10">
    <property type="entry name" value="Tetracycline Repressor, domain 2"/>
    <property type="match status" value="2"/>
</dbReference>
<gene>
    <name evidence="4" type="ORF">A5792_27550</name>
</gene>
<name>A0A1A0QX61_MYCPR</name>
<evidence type="ECO:0000259" key="3">
    <source>
        <dbReference type="PROSITE" id="PS50977"/>
    </source>
</evidence>
<proteinExistence type="predicted"/>
<sequence length="394" mass="43314">MAQPVRQHARSSVRKLQLSQAAARLFTDRGYHNVSMDDVASAVGLTGPALYRHFRKKHDILAQAISEQLAAVEAVAMHAVEADVEPNERSAMFLSQLADLVLEREEVLLWKRERRQLAESEQDQVRLRLNGVLRLTVQALGLGDGGEPSSEAELRAWSVLALFSSVGPARRRLEDAAAKRILQAMAENVLQCDLDGAVTTSALPVAAHRRPPGRRERILSTATRLFHAKSYHAVGIEEIAAESDTAIATFYQYFNGKAELLQAVLHRGAEGLHYVTNHRLPAASTPQEAIDTIACTLIELALGPHQPILAILAADLTYLPEQAQEAIRTSEREYIDEWVAVIIEIRPELSVPHARLLAQASIGLITDITQIQSMRNRPGIANELHRLVAAVLAA</sequence>
<dbReference type="Proteomes" id="UP000093902">
    <property type="component" value="Unassembled WGS sequence"/>
</dbReference>
<feature type="DNA-binding region" description="H-T-H motif" evidence="2">
    <location>
        <begin position="235"/>
        <end position="254"/>
    </location>
</feature>
<feature type="DNA-binding region" description="H-T-H motif" evidence="2">
    <location>
        <begin position="35"/>
        <end position="54"/>
    </location>
</feature>
<keyword evidence="1 2" id="KW-0238">DNA-binding</keyword>
<dbReference type="InterPro" id="IPR023772">
    <property type="entry name" value="DNA-bd_HTH_TetR-type_CS"/>
</dbReference>
<dbReference type="GO" id="GO:0003700">
    <property type="term" value="F:DNA-binding transcription factor activity"/>
    <property type="evidence" value="ECO:0007669"/>
    <property type="project" value="TreeGrafter"/>
</dbReference>
<dbReference type="PANTHER" id="PTHR30055">
    <property type="entry name" value="HTH-TYPE TRANSCRIPTIONAL REGULATOR RUTR"/>
    <property type="match status" value="1"/>
</dbReference>
<dbReference type="Gene3D" id="1.10.10.60">
    <property type="entry name" value="Homeodomain-like"/>
    <property type="match status" value="2"/>
</dbReference>
<dbReference type="RefSeq" id="WP_064935134.1">
    <property type="nucleotide sequence ID" value="NZ_LZSO01000035.1"/>
</dbReference>
<reference evidence="5" key="1">
    <citation type="submission" date="2016-06" db="EMBL/GenBank/DDBJ databases">
        <authorList>
            <person name="Sutton G."/>
            <person name="Brinkac L."/>
            <person name="Sanka R."/>
            <person name="Adams M."/>
            <person name="Lau E."/>
            <person name="Mehaffy C."/>
            <person name="Tameris M."/>
            <person name="Hatherill M."/>
            <person name="Hanekom W."/>
            <person name="Mahomed H."/>
            <person name="Mcshane H."/>
        </authorList>
    </citation>
    <scope>NUCLEOTIDE SEQUENCE [LARGE SCALE GENOMIC DNA]</scope>
    <source>
        <strain evidence="5">852002-51209_SCH5440388</strain>
    </source>
</reference>
<dbReference type="EMBL" id="LZSO01000035">
    <property type="protein sequence ID" value="OBB26114.1"/>
    <property type="molecule type" value="Genomic_DNA"/>
</dbReference>
<dbReference type="Pfam" id="PF00440">
    <property type="entry name" value="TetR_N"/>
    <property type="match status" value="2"/>
</dbReference>
<dbReference type="InterPro" id="IPR009057">
    <property type="entry name" value="Homeodomain-like_sf"/>
</dbReference>
<dbReference type="PROSITE" id="PS50977">
    <property type="entry name" value="HTH_TETR_2"/>
    <property type="match status" value="2"/>
</dbReference>
<accession>A0A1A0QX61</accession>
<feature type="domain" description="HTH tetR-type" evidence="3">
    <location>
        <begin position="12"/>
        <end position="72"/>
    </location>
</feature>
<evidence type="ECO:0000313" key="5">
    <source>
        <dbReference type="Proteomes" id="UP000093902"/>
    </source>
</evidence>
<dbReference type="PANTHER" id="PTHR30055:SF237">
    <property type="entry name" value="TRANSCRIPTIONAL REPRESSOR MCE3R"/>
    <property type="match status" value="1"/>
</dbReference>
<dbReference type="SUPFAM" id="SSF46689">
    <property type="entry name" value="Homeodomain-like"/>
    <property type="match status" value="2"/>
</dbReference>
<dbReference type="AlphaFoldDB" id="A0A1A0QX61"/>
<comment type="caution">
    <text evidence="4">The sequence shown here is derived from an EMBL/GenBank/DDBJ whole genome shotgun (WGS) entry which is preliminary data.</text>
</comment>
<dbReference type="InterPro" id="IPR001647">
    <property type="entry name" value="HTH_TetR"/>
</dbReference>
<organism evidence="4 5">
    <name type="scientific">Mycolicibacterium peregrinum</name>
    <name type="common">Mycobacterium peregrinum</name>
    <dbReference type="NCBI Taxonomy" id="43304"/>
    <lineage>
        <taxon>Bacteria</taxon>
        <taxon>Bacillati</taxon>
        <taxon>Actinomycetota</taxon>
        <taxon>Actinomycetes</taxon>
        <taxon>Mycobacteriales</taxon>
        <taxon>Mycobacteriaceae</taxon>
        <taxon>Mycolicibacterium</taxon>
    </lineage>
</organism>
<protein>
    <submittedName>
        <fullName evidence="4">TetR family transcriptional regulator</fullName>
    </submittedName>
</protein>
<evidence type="ECO:0000256" key="2">
    <source>
        <dbReference type="PROSITE-ProRule" id="PRU00335"/>
    </source>
</evidence>